<sequence>MIILLINYTINYHNIKLENIYKYYKILKYRIIVGEKMENKISIAACNGMSALGLVGRAACNDLSTENDNILSICITATAADNQEFNQIIKKYPIIAINGCSDDCVNKILKSKDIETEKTYNIDKILEEKNLKVIDPSRLDSEGEKAVKELKNVIEAELKKM</sequence>
<dbReference type="Pfam" id="PF08859">
    <property type="entry name" value="DGC"/>
    <property type="match status" value="1"/>
</dbReference>
<name>A0A1V6N420_METAZ</name>
<keyword evidence="2" id="KW-1185">Reference proteome</keyword>
<dbReference type="InterPro" id="IPR014958">
    <property type="entry name" value="DGC"/>
</dbReference>
<comment type="caution">
    <text evidence="1">The sequence shown here is derived from an EMBL/GenBank/DDBJ whole genome shotgun (WGS) entry which is preliminary data.</text>
</comment>
<gene>
    <name evidence="1" type="ORF">MBBAR_3c00690</name>
</gene>
<dbReference type="AlphaFoldDB" id="A0A1V6N420"/>
<dbReference type="Proteomes" id="UP000191661">
    <property type="component" value="Unassembled WGS sequence"/>
</dbReference>
<dbReference type="EMBL" id="JXMW01000003">
    <property type="protein sequence ID" value="OQD59414.1"/>
    <property type="molecule type" value="Genomic_DNA"/>
</dbReference>
<evidence type="ECO:0000313" key="1">
    <source>
        <dbReference type="EMBL" id="OQD59414.1"/>
    </source>
</evidence>
<organism evidence="1 2">
    <name type="scientific">Methanobrevibacter arboriphilus JCM 13429 = DSM 1125</name>
    <dbReference type="NCBI Taxonomy" id="1300164"/>
    <lineage>
        <taxon>Archaea</taxon>
        <taxon>Methanobacteriati</taxon>
        <taxon>Methanobacteriota</taxon>
        <taxon>Methanomada group</taxon>
        <taxon>Methanobacteria</taxon>
        <taxon>Methanobacteriales</taxon>
        <taxon>Methanobacteriaceae</taxon>
        <taxon>Methanobrevibacter</taxon>
    </lineage>
</organism>
<proteinExistence type="predicted"/>
<reference evidence="1 2" key="1">
    <citation type="submission" date="2014-12" db="EMBL/GenBank/DDBJ databases">
        <title>Genome sequence of Methanobrevibacter arboriphilicus DH1, DSM1125.</title>
        <authorList>
            <person name="Poehlein A."/>
            <person name="Thauer R.K."/>
            <person name="Seedorf H."/>
            <person name="Daniel R."/>
        </authorList>
    </citation>
    <scope>NUCLEOTIDE SEQUENCE [LARGE SCALE GENOMIC DNA]</scope>
    <source>
        <strain evidence="1 2">DH1</strain>
    </source>
</reference>
<protein>
    <recommendedName>
        <fullName evidence="3">DGC domain-containing protein</fullName>
    </recommendedName>
</protein>
<accession>A0A1V6N420</accession>
<evidence type="ECO:0000313" key="2">
    <source>
        <dbReference type="Proteomes" id="UP000191661"/>
    </source>
</evidence>
<evidence type="ECO:0008006" key="3">
    <source>
        <dbReference type="Google" id="ProtNLM"/>
    </source>
</evidence>